<evidence type="ECO:0000313" key="2">
    <source>
        <dbReference type="Proteomes" id="UP000222564"/>
    </source>
</evidence>
<dbReference type="InterPro" id="IPR010985">
    <property type="entry name" value="Ribbon_hlx_hlx"/>
</dbReference>
<organism evidence="1 2">
    <name type="scientific">Desulforamulus profundi</name>
    <dbReference type="NCBI Taxonomy" id="1383067"/>
    <lineage>
        <taxon>Bacteria</taxon>
        <taxon>Bacillati</taxon>
        <taxon>Bacillota</taxon>
        <taxon>Clostridia</taxon>
        <taxon>Eubacteriales</taxon>
        <taxon>Peptococcaceae</taxon>
        <taxon>Desulforamulus</taxon>
    </lineage>
</organism>
<dbReference type="PANTHER" id="PTHR34504:SF2">
    <property type="entry name" value="UPF0150 PROTEIN SSL0259"/>
    <property type="match status" value="1"/>
</dbReference>
<name>A0A2C6M6Y5_9FIRM</name>
<dbReference type="RefSeq" id="WP_099084175.1">
    <property type="nucleotide sequence ID" value="NZ_AWQQ01000148.1"/>
</dbReference>
<evidence type="ECO:0000313" key="1">
    <source>
        <dbReference type="EMBL" id="PHJ36769.1"/>
    </source>
</evidence>
<dbReference type="OrthoDB" id="5419659at2"/>
<dbReference type="EMBL" id="AWQQ01000148">
    <property type="protein sequence ID" value="PHJ36769.1"/>
    <property type="molecule type" value="Genomic_DNA"/>
</dbReference>
<reference evidence="1 2" key="1">
    <citation type="submission" date="2013-09" db="EMBL/GenBank/DDBJ databases">
        <title>Biodegradation of hydrocarbons in the deep terrestrial subsurface : characterization of a microbial consortium composed of two Desulfotomaculum species originating from a deep geological formation.</title>
        <authorList>
            <person name="Aullo T."/>
            <person name="Berlendis S."/>
            <person name="Lascourreges J.-F."/>
            <person name="Dessort D."/>
            <person name="Saint-Laurent S."/>
            <person name="Schraauwers B."/>
            <person name="Mas J."/>
            <person name="Magot M."/>
            <person name="Ranchou-Peyruse A."/>
        </authorList>
    </citation>
    <scope>NUCLEOTIDE SEQUENCE [LARGE SCALE GENOMIC DNA]</scope>
    <source>
        <strain evidence="1 2">Bs107</strain>
    </source>
</reference>
<proteinExistence type="predicted"/>
<dbReference type="Pfam" id="PF05534">
    <property type="entry name" value="HicB"/>
    <property type="match status" value="1"/>
</dbReference>
<accession>A0A2C6M6Y5</accession>
<gene>
    <name evidence="1" type="ORF">P378_20145</name>
</gene>
<dbReference type="Proteomes" id="UP000222564">
    <property type="component" value="Unassembled WGS sequence"/>
</dbReference>
<dbReference type="PANTHER" id="PTHR34504">
    <property type="entry name" value="ANTITOXIN HICB"/>
    <property type="match status" value="1"/>
</dbReference>
<dbReference type="Gene3D" id="3.30.160.250">
    <property type="match status" value="1"/>
</dbReference>
<dbReference type="GO" id="GO:0006355">
    <property type="term" value="P:regulation of DNA-templated transcription"/>
    <property type="evidence" value="ECO:0007669"/>
    <property type="project" value="InterPro"/>
</dbReference>
<comment type="caution">
    <text evidence="1">The sequence shown here is derived from an EMBL/GenBank/DDBJ whole genome shotgun (WGS) entry which is preliminary data.</text>
</comment>
<dbReference type="InterPro" id="IPR035069">
    <property type="entry name" value="TTHA1013/TTHA0281-like"/>
</dbReference>
<dbReference type="InterPro" id="IPR008651">
    <property type="entry name" value="Uncharacterised_HicB"/>
</dbReference>
<dbReference type="SUPFAM" id="SSF47598">
    <property type="entry name" value="Ribbon-helix-helix"/>
    <property type="match status" value="1"/>
</dbReference>
<dbReference type="InterPro" id="IPR051404">
    <property type="entry name" value="TA_system_antitoxin"/>
</dbReference>
<sequence>MAQDLDFYLNLDYPFTVRPDIDDGGYIVEFQDLQYCVGTGDTVEEAIKDAMIAKEQWIKAAHENGITIPLPSIQEDKDEYSGRVTLRIPKSLHKLVIETAKKEGVSANQFLSHLISMGVGKKSV</sequence>
<keyword evidence="2" id="KW-1185">Reference proteome</keyword>
<protein>
    <submittedName>
        <fullName evidence="1">Antitoxin HicB</fullName>
    </submittedName>
</protein>
<dbReference type="SUPFAM" id="SSF143100">
    <property type="entry name" value="TTHA1013/TTHA0281-like"/>
    <property type="match status" value="1"/>
</dbReference>
<dbReference type="AlphaFoldDB" id="A0A2C6M6Y5"/>